<feature type="compositionally biased region" description="Polar residues" evidence="1">
    <location>
        <begin position="159"/>
        <end position="169"/>
    </location>
</feature>
<gene>
    <name evidence="2" type="ORF">TCIL3000_10_6630</name>
</gene>
<feature type="region of interest" description="Disordered" evidence="1">
    <location>
        <begin position="106"/>
        <end position="232"/>
    </location>
</feature>
<dbReference type="EMBL" id="HE575323">
    <property type="protein sequence ID" value="CCC93890.1"/>
    <property type="molecule type" value="Genomic_DNA"/>
</dbReference>
<organism evidence="2">
    <name type="scientific">Trypanosoma congolense (strain IL3000)</name>
    <dbReference type="NCBI Taxonomy" id="1068625"/>
    <lineage>
        <taxon>Eukaryota</taxon>
        <taxon>Discoba</taxon>
        <taxon>Euglenozoa</taxon>
        <taxon>Kinetoplastea</taxon>
        <taxon>Metakinetoplastina</taxon>
        <taxon>Trypanosomatida</taxon>
        <taxon>Trypanosomatidae</taxon>
        <taxon>Trypanosoma</taxon>
        <taxon>Nannomonas</taxon>
    </lineage>
</organism>
<feature type="region of interest" description="Disordered" evidence="1">
    <location>
        <begin position="1"/>
        <end position="25"/>
    </location>
</feature>
<protein>
    <submittedName>
        <fullName evidence="2">Uncharacterized protein</fullName>
    </submittedName>
</protein>
<feature type="compositionally biased region" description="Basic and acidic residues" evidence="1">
    <location>
        <begin position="106"/>
        <end position="115"/>
    </location>
</feature>
<evidence type="ECO:0000256" key="1">
    <source>
        <dbReference type="SAM" id="MobiDB-lite"/>
    </source>
</evidence>
<name>G0UWX3_TRYCI</name>
<feature type="compositionally biased region" description="Basic and acidic residues" evidence="1">
    <location>
        <begin position="148"/>
        <end position="157"/>
    </location>
</feature>
<accession>G0UWX3</accession>
<dbReference type="VEuPathDB" id="TriTrypDB:TcIL3000_10_6630"/>
<feature type="compositionally biased region" description="Polar residues" evidence="1">
    <location>
        <begin position="1"/>
        <end position="15"/>
    </location>
</feature>
<reference evidence="2" key="1">
    <citation type="journal article" date="2012" name="Proc. Natl. Acad. Sci. U.S.A.">
        <title>Antigenic diversity is generated by distinct evolutionary mechanisms in African trypanosome species.</title>
        <authorList>
            <person name="Jackson A.P."/>
            <person name="Berry A."/>
            <person name="Aslett M."/>
            <person name="Allison H.C."/>
            <person name="Burton P."/>
            <person name="Vavrova-Anderson J."/>
            <person name="Brown R."/>
            <person name="Browne H."/>
            <person name="Corton N."/>
            <person name="Hauser H."/>
            <person name="Gamble J."/>
            <person name="Gilderthorp R."/>
            <person name="Marcello L."/>
            <person name="McQuillan J."/>
            <person name="Otto T.D."/>
            <person name="Quail M.A."/>
            <person name="Sanders M.J."/>
            <person name="van Tonder A."/>
            <person name="Ginger M.L."/>
            <person name="Field M.C."/>
            <person name="Barry J.D."/>
            <person name="Hertz-Fowler C."/>
            <person name="Berriman M."/>
        </authorList>
    </citation>
    <scope>NUCLEOTIDE SEQUENCE</scope>
    <source>
        <strain evidence="2">IL3000</strain>
    </source>
</reference>
<feature type="compositionally biased region" description="Low complexity" evidence="1">
    <location>
        <begin position="170"/>
        <end position="204"/>
    </location>
</feature>
<evidence type="ECO:0000313" key="2">
    <source>
        <dbReference type="EMBL" id="CCC93890.1"/>
    </source>
</evidence>
<proteinExistence type="predicted"/>
<sequence length="232" mass="26456">MTFSGDATPGKQFSGSRRRRAPWGAPHKVWEINSTPRSTERITEDAGSVKKKLKMRIKSMLEDWDEKTEQTILKWGDMGVKSSEYSRIVWRKAMEEREWQKLQRERNKIKAERQLKQKWWHRSTKMAERSWSRRVYTRARDDGDDDNYVSKDTDDVKLSGTTPLVSTSANLPPRHSSRPSLSNSAPNGRGVSSSYQSSPVQSGQLEEGGGTSSSYDTWKSQSDSDTSSDDSN</sequence>
<dbReference type="AlphaFoldDB" id="G0UWX3"/>